<comment type="caution">
    <text evidence="2">The sequence shown here is derived from an EMBL/GenBank/DDBJ whole genome shotgun (WGS) entry which is preliminary data.</text>
</comment>
<dbReference type="InterPro" id="IPR044824">
    <property type="entry name" value="MAIN-like"/>
</dbReference>
<evidence type="ECO:0000313" key="3">
    <source>
        <dbReference type="Proteomes" id="UP000289738"/>
    </source>
</evidence>
<protein>
    <recommendedName>
        <fullName evidence="4">Aminotransferase-like plant mobile domain-containing protein</fullName>
    </recommendedName>
</protein>
<dbReference type="PANTHER" id="PTHR46033">
    <property type="entry name" value="PROTEIN MAIN-LIKE 2"/>
    <property type="match status" value="1"/>
</dbReference>
<feature type="compositionally biased region" description="Low complexity" evidence="1">
    <location>
        <begin position="135"/>
        <end position="146"/>
    </location>
</feature>
<accession>A0A444Y7N8</accession>
<dbReference type="AlphaFoldDB" id="A0A444Y7N8"/>
<name>A0A444Y7N8_ARAHY</name>
<keyword evidence="3" id="KW-1185">Reference proteome</keyword>
<evidence type="ECO:0000256" key="1">
    <source>
        <dbReference type="SAM" id="MobiDB-lite"/>
    </source>
</evidence>
<feature type="region of interest" description="Disordered" evidence="1">
    <location>
        <begin position="90"/>
        <end position="177"/>
    </location>
</feature>
<feature type="compositionally biased region" description="Low complexity" evidence="1">
    <location>
        <begin position="90"/>
        <end position="100"/>
    </location>
</feature>
<organism evidence="2 3">
    <name type="scientific">Arachis hypogaea</name>
    <name type="common">Peanut</name>
    <dbReference type="NCBI Taxonomy" id="3818"/>
    <lineage>
        <taxon>Eukaryota</taxon>
        <taxon>Viridiplantae</taxon>
        <taxon>Streptophyta</taxon>
        <taxon>Embryophyta</taxon>
        <taxon>Tracheophyta</taxon>
        <taxon>Spermatophyta</taxon>
        <taxon>Magnoliopsida</taxon>
        <taxon>eudicotyledons</taxon>
        <taxon>Gunneridae</taxon>
        <taxon>Pentapetalae</taxon>
        <taxon>rosids</taxon>
        <taxon>fabids</taxon>
        <taxon>Fabales</taxon>
        <taxon>Fabaceae</taxon>
        <taxon>Papilionoideae</taxon>
        <taxon>50 kb inversion clade</taxon>
        <taxon>dalbergioids sensu lato</taxon>
        <taxon>Dalbergieae</taxon>
        <taxon>Pterocarpus clade</taxon>
        <taxon>Arachis</taxon>
    </lineage>
</organism>
<feature type="compositionally biased region" description="Polar residues" evidence="1">
    <location>
        <begin position="101"/>
        <end position="127"/>
    </location>
</feature>
<dbReference type="EMBL" id="SDMP01000018">
    <property type="protein sequence ID" value="RYQ97856.1"/>
    <property type="molecule type" value="Genomic_DNA"/>
</dbReference>
<dbReference type="PANTHER" id="PTHR46033:SF82">
    <property type="entry name" value="AMINOTRANSFERASE-LIKE PLANT MOBILE DOMAIN-CONTAINING PROTEIN"/>
    <property type="match status" value="1"/>
</dbReference>
<sequence length="177" mass="18308">MPFGECTITLQDLAYQFGLPINGHAVSRCLSNFEPLMEGRKPVWNKFRDLPANASEATVQIYARDYIMMLLSMALFADKSTCVVSSSPSLSSPIIGGSESDPSSPITSANGSLSLTSMNTGAPSTTGAAPIATASSPKIRPSPKSSVGMGKSAVNDDDETKGVTGCLAGIRAGSEPS</sequence>
<evidence type="ECO:0008006" key="4">
    <source>
        <dbReference type="Google" id="ProtNLM"/>
    </source>
</evidence>
<evidence type="ECO:0000313" key="2">
    <source>
        <dbReference type="EMBL" id="RYQ97856.1"/>
    </source>
</evidence>
<proteinExistence type="predicted"/>
<gene>
    <name evidence="2" type="ORF">Ahy_B08g093927</name>
</gene>
<dbReference type="Proteomes" id="UP000289738">
    <property type="component" value="Chromosome B08"/>
</dbReference>
<dbReference type="GO" id="GO:0010073">
    <property type="term" value="P:meristem maintenance"/>
    <property type="evidence" value="ECO:0007669"/>
    <property type="project" value="InterPro"/>
</dbReference>
<reference evidence="2 3" key="1">
    <citation type="submission" date="2019-01" db="EMBL/GenBank/DDBJ databases">
        <title>Sequencing of cultivated peanut Arachis hypogaea provides insights into genome evolution and oil improvement.</title>
        <authorList>
            <person name="Chen X."/>
        </authorList>
    </citation>
    <scope>NUCLEOTIDE SEQUENCE [LARGE SCALE GENOMIC DNA]</scope>
    <source>
        <strain evidence="3">cv. Fuhuasheng</strain>
        <tissue evidence="2">Leaves</tissue>
    </source>
</reference>